<dbReference type="Gene3D" id="3.40.30.10">
    <property type="entry name" value="Glutaredoxin"/>
    <property type="match status" value="1"/>
</dbReference>
<reference evidence="2 3" key="1">
    <citation type="submission" date="2019-09" db="EMBL/GenBank/DDBJ databases">
        <authorList>
            <person name="Ou C."/>
        </authorList>
    </citation>
    <scope>NUCLEOTIDE SEQUENCE [LARGE SCALE GENOMIC DNA]</scope>
    <source>
        <strain evidence="2">S2</strain>
        <tissue evidence="2">Leaf</tissue>
    </source>
</reference>
<dbReference type="OrthoDB" id="2121326at2759"/>
<reference evidence="3" key="2">
    <citation type="submission" date="2019-10" db="EMBL/GenBank/DDBJ databases">
        <title>A de novo genome assembly of a pear dwarfing rootstock.</title>
        <authorList>
            <person name="Wang F."/>
            <person name="Wang J."/>
            <person name="Li S."/>
            <person name="Zhang Y."/>
            <person name="Fang M."/>
            <person name="Ma L."/>
            <person name="Zhao Y."/>
            <person name="Jiang S."/>
        </authorList>
    </citation>
    <scope>NUCLEOTIDE SEQUENCE [LARGE SCALE GENOMIC DNA]</scope>
</reference>
<evidence type="ECO:0000313" key="2">
    <source>
        <dbReference type="EMBL" id="KAB2619157.1"/>
    </source>
</evidence>
<dbReference type="EMBL" id="SMOL01000401">
    <property type="protein sequence ID" value="KAB2619157.1"/>
    <property type="molecule type" value="Genomic_DNA"/>
</dbReference>
<evidence type="ECO:0000259" key="1">
    <source>
        <dbReference type="Pfam" id="PF00085"/>
    </source>
</evidence>
<accession>A0A5N5GVG7</accession>
<reference evidence="2 3" key="3">
    <citation type="submission" date="2019-11" db="EMBL/GenBank/DDBJ databases">
        <title>A de novo genome assembly of a pear dwarfing rootstock.</title>
        <authorList>
            <person name="Wang F."/>
            <person name="Wang J."/>
            <person name="Li S."/>
            <person name="Zhang Y."/>
            <person name="Fang M."/>
            <person name="Ma L."/>
            <person name="Zhao Y."/>
            <person name="Jiang S."/>
        </authorList>
    </citation>
    <scope>NUCLEOTIDE SEQUENCE [LARGE SCALE GENOMIC DNA]</scope>
    <source>
        <strain evidence="2">S2</strain>
        <tissue evidence="2">Leaf</tissue>
    </source>
</reference>
<dbReference type="PANTHER" id="PTHR10438">
    <property type="entry name" value="THIOREDOXIN"/>
    <property type="match status" value="1"/>
</dbReference>
<keyword evidence="3" id="KW-1185">Reference proteome</keyword>
<organism evidence="2 3">
    <name type="scientific">Pyrus ussuriensis x Pyrus communis</name>
    <dbReference type="NCBI Taxonomy" id="2448454"/>
    <lineage>
        <taxon>Eukaryota</taxon>
        <taxon>Viridiplantae</taxon>
        <taxon>Streptophyta</taxon>
        <taxon>Embryophyta</taxon>
        <taxon>Tracheophyta</taxon>
        <taxon>Spermatophyta</taxon>
        <taxon>Magnoliopsida</taxon>
        <taxon>eudicotyledons</taxon>
        <taxon>Gunneridae</taxon>
        <taxon>Pentapetalae</taxon>
        <taxon>rosids</taxon>
        <taxon>fabids</taxon>
        <taxon>Rosales</taxon>
        <taxon>Rosaceae</taxon>
        <taxon>Amygdaloideae</taxon>
        <taxon>Maleae</taxon>
        <taxon>Pyrus</taxon>
    </lineage>
</organism>
<dbReference type="InterPro" id="IPR050620">
    <property type="entry name" value="Thioredoxin_H-type-like"/>
</dbReference>
<dbReference type="Pfam" id="PF00085">
    <property type="entry name" value="Thioredoxin"/>
    <property type="match status" value="1"/>
</dbReference>
<dbReference type="SUPFAM" id="SSF52833">
    <property type="entry name" value="Thioredoxin-like"/>
    <property type="match status" value="1"/>
</dbReference>
<evidence type="ECO:0000313" key="3">
    <source>
        <dbReference type="Proteomes" id="UP000327157"/>
    </source>
</evidence>
<comment type="caution">
    <text evidence="2">The sequence shown here is derived from an EMBL/GenBank/DDBJ whole genome shotgun (WGS) entry which is preliminary data.</text>
</comment>
<dbReference type="CDD" id="cd02947">
    <property type="entry name" value="TRX_family"/>
    <property type="match status" value="1"/>
</dbReference>
<dbReference type="PANTHER" id="PTHR10438:SF405">
    <property type="entry name" value="THIOREDOXIN DOMAIN-CONTAINING PROTEIN"/>
    <property type="match status" value="1"/>
</dbReference>
<gene>
    <name evidence="2" type="ORF">D8674_015026</name>
</gene>
<dbReference type="InterPro" id="IPR013766">
    <property type="entry name" value="Thioredoxin_domain"/>
</dbReference>
<dbReference type="InterPro" id="IPR036249">
    <property type="entry name" value="Thioredoxin-like_sf"/>
</dbReference>
<sequence length="257" mass="28268">MARNLGVLVRQVRGNGDKPCAGLLLHHLKLPCHSIQTLISLKTLTSIPTAPSLPPTAPSTPKPLYDSLHSTNLQFFQHRTLTSASGPSDIQIKKKRKKRPSNIVTVKTRNQYYPALCKVRSKKAPVVFFFTTACSDACPLITPVLQDLSEQFPHVTIYKFDVFGGKIAEALSLYVVPALPTFFFYKDGGRESRIIGADVAGLKNTFEKLYSLEGSQDGDLGEAMPSENLHMGKREQLQNLTSKLGNVKSSRQSDGLV</sequence>
<protein>
    <submittedName>
        <fullName evidence="2">Thioredoxin O</fullName>
    </submittedName>
</protein>
<feature type="domain" description="Thioredoxin" evidence="1">
    <location>
        <begin position="114"/>
        <end position="204"/>
    </location>
</feature>
<dbReference type="Proteomes" id="UP000327157">
    <property type="component" value="Chromosome 15"/>
</dbReference>
<name>A0A5N5GVG7_9ROSA</name>
<dbReference type="AlphaFoldDB" id="A0A5N5GVG7"/>
<proteinExistence type="predicted"/>